<keyword evidence="3" id="KW-1185">Reference proteome</keyword>
<protein>
    <submittedName>
        <fullName evidence="2">Uncharacterized protein</fullName>
    </submittedName>
</protein>
<dbReference type="OrthoDB" id="5854584at2759"/>
<dbReference type="Proteomes" id="UP000007305">
    <property type="component" value="Chromosome 9"/>
</dbReference>
<evidence type="ECO:0000313" key="2">
    <source>
        <dbReference type="EnsemblPlants" id="Zm00001eb403590_P002"/>
    </source>
</evidence>
<reference evidence="2" key="3">
    <citation type="submission" date="2021-05" db="UniProtKB">
        <authorList>
            <consortium name="EnsemblPlants"/>
        </authorList>
    </citation>
    <scope>IDENTIFICATION</scope>
    <source>
        <strain evidence="2">cv. B73</strain>
    </source>
</reference>
<name>A0A804UKZ5_MAIZE</name>
<evidence type="ECO:0000313" key="3">
    <source>
        <dbReference type="Proteomes" id="UP000007305"/>
    </source>
</evidence>
<accession>A0A804UKZ5</accession>
<feature type="region of interest" description="Disordered" evidence="1">
    <location>
        <begin position="1"/>
        <end position="38"/>
    </location>
</feature>
<feature type="compositionally biased region" description="Low complexity" evidence="1">
    <location>
        <begin position="1"/>
        <end position="14"/>
    </location>
</feature>
<dbReference type="EnsemblPlants" id="Zm00001eb403590_T002">
    <property type="protein sequence ID" value="Zm00001eb403590_P002"/>
    <property type="gene ID" value="Zm00001eb403590"/>
</dbReference>
<proteinExistence type="predicted"/>
<dbReference type="Gramene" id="Zm00001eb403590_T002">
    <property type="protein sequence ID" value="Zm00001eb403590_P002"/>
    <property type="gene ID" value="Zm00001eb403590"/>
</dbReference>
<gene>
    <name evidence="2" type="primary">LOC100282436</name>
</gene>
<organism evidence="2 3">
    <name type="scientific">Zea mays</name>
    <name type="common">Maize</name>
    <dbReference type="NCBI Taxonomy" id="4577"/>
    <lineage>
        <taxon>Eukaryota</taxon>
        <taxon>Viridiplantae</taxon>
        <taxon>Streptophyta</taxon>
        <taxon>Embryophyta</taxon>
        <taxon>Tracheophyta</taxon>
        <taxon>Spermatophyta</taxon>
        <taxon>Magnoliopsida</taxon>
        <taxon>Liliopsida</taxon>
        <taxon>Poales</taxon>
        <taxon>Poaceae</taxon>
        <taxon>PACMAD clade</taxon>
        <taxon>Panicoideae</taxon>
        <taxon>Andropogonodae</taxon>
        <taxon>Andropogoneae</taxon>
        <taxon>Tripsacinae</taxon>
        <taxon>Zea</taxon>
    </lineage>
</organism>
<reference evidence="3" key="1">
    <citation type="journal article" date="2009" name="Science">
        <title>The B73 maize genome: complexity, diversity, and dynamics.</title>
        <authorList>
            <person name="Schnable P.S."/>
            <person name="Ware D."/>
            <person name="Fulton R.S."/>
            <person name="Stein J.C."/>
            <person name="Wei F."/>
            <person name="Pasternak S."/>
            <person name="Liang C."/>
            <person name="Zhang J."/>
            <person name="Fulton L."/>
            <person name="Graves T.A."/>
            <person name="Minx P."/>
            <person name="Reily A.D."/>
            <person name="Courtney L."/>
            <person name="Kruchowski S.S."/>
            <person name="Tomlinson C."/>
            <person name="Strong C."/>
            <person name="Delehaunty K."/>
            <person name="Fronick C."/>
            <person name="Courtney B."/>
            <person name="Rock S.M."/>
            <person name="Belter E."/>
            <person name="Du F."/>
            <person name="Kim K."/>
            <person name="Abbott R.M."/>
            <person name="Cotton M."/>
            <person name="Levy A."/>
            <person name="Marchetto P."/>
            <person name="Ochoa K."/>
            <person name="Jackson S.M."/>
            <person name="Gillam B."/>
            <person name="Chen W."/>
            <person name="Yan L."/>
            <person name="Higginbotham J."/>
            <person name="Cardenas M."/>
            <person name="Waligorski J."/>
            <person name="Applebaum E."/>
            <person name="Phelps L."/>
            <person name="Falcone J."/>
            <person name="Kanchi K."/>
            <person name="Thane T."/>
            <person name="Scimone A."/>
            <person name="Thane N."/>
            <person name="Henke J."/>
            <person name="Wang T."/>
            <person name="Ruppert J."/>
            <person name="Shah N."/>
            <person name="Rotter K."/>
            <person name="Hodges J."/>
            <person name="Ingenthron E."/>
            <person name="Cordes M."/>
            <person name="Kohlberg S."/>
            <person name="Sgro J."/>
            <person name="Delgado B."/>
            <person name="Mead K."/>
            <person name="Chinwalla A."/>
            <person name="Leonard S."/>
            <person name="Crouse K."/>
            <person name="Collura K."/>
            <person name="Kudrna D."/>
            <person name="Currie J."/>
            <person name="He R."/>
            <person name="Angelova A."/>
            <person name="Rajasekar S."/>
            <person name="Mueller T."/>
            <person name="Lomeli R."/>
            <person name="Scara G."/>
            <person name="Ko A."/>
            <person name="Delaney K."/>
            <person name="Wissotski M."/>
            <person name="Lopez G."/>
            <person name="Campos D."/>
            <person name="Braidotti M."/>
            <person name="Ashley E."/>
            <person name="Golser W."/>
            <person name="Kim H."/>
            <person name="Lee S."/>
            <person name="Lin J."/>
            <person name="Dujmic Z."/>
            <person name="Kim W."/>
            <person name="Talag J."/>
            <person name="Zuccolo A."/>
            <person name="Fan C."/>
            <person name="Sebastian A."/>
            <person name="Kramer M."/>
            <person name="Spiegel L."/>
            <person name="Nascimento L."/>
            <person name="Zutavern T."/>
            <person name="Miller B."/>
            <person name="Ambroise C."/>
            <person name="Muller S."/>
            <person name="Spooner W."/>
            <person name="Narechania A."/>
            <person name="Ren L."/>
            <person name="Wei S."/>
            <person name="Kumari S."/>
            <person name="Faga B."/>
            <person name="Levy M.J."/>
            <person name="McMahan L."/>
            <person name="Van Buren P."/>
            <person name="Vaughn M.W."/>
            <person name="Ying K."/>
            <person name="Yeh C.-T."/>
            <person name="Emrich S.J."/>
            <person name="Jia Y."/>
            <person name="Kalyanaraman A."/>
            <person name="Hsia A.-P."/>
            <person name="Barbazuk W.B."/>
            <person name="Baucom R.S."/>
            <person name="Brutnell T.P."/>
            <person name="Carpita N.C."/>
            <person name="Chaparro C."/>
            <person name="Chia J.-M."/>
            <person name="Deragon J.-M."/>
            <person name="Estill J.C."/>
            <person name="Fu Y."/>
            <person name="Jeddeloh J.A."/>
            <person name="Han Y."/>
            <person name="Lee H."/>
            <person name="Li P."/>
            <person name="Lisch D.R."/>
            <person name="Liu S."/>
            <person name="Liu Z."/>
            <person name="Nagel D.H."/>
            <person name="McCann M.C."/>
            <person name="SanMiguel P."/>
            <person name="Myers A.M."/>
            <person name="Nettleton D."/>
            <person name="Nguyen J."/>
            <person name="Penning B.W."/>
            <person name="Ponnala L."/>
            <person name="Schneider K.L."/>
            <person name="Schwartz D.C."/>
            <person name="Sharma A."/>
            <person name="Soderlund C."/>
            <person name="Springer N.M."/>
            <person name="Sun Q."/>
            <person name="Wang H."/>
            <person name="Waterman M."/>
            <person name="Westerman R."/>
            <person name="Wolfgruber T.K."/>
            <person name="Yang L."/>
            <person name="Yu Y."/>
            <person name="Zhang L."/>
            <person name="Zhou S."/>
            <person name="Zhu Q."/>
            <person name="Bennetzen J.L."/>
            <person name="Dawe R.K."/>
            <person name="Jiang J."/>
            <person name="Jiang N."/>
            <person name="Presting G.G."/>
            <person name="Wessler S.R."/>
            <person name="Aluru S."/>
            <person name="Martienssen R.A."/>
            <person name="Clifton S.W."/>
            <person name="McCombie W.R."/>
            <person name="Wing R.A."/>
            <person name="Wilson R.K."/>
        </authorList>
    </citation>
    <scope>NUCLEOTIDE SEQUENCE [LARGE SCALE GENOMIC DNA]</scope>
    <source>
        <strain evidence="3">cv. B73</strain>
    </source>
</reference>
<dbReference type="AlphaFoldDB" id="A0A804UKZ5"/>
<sequence>MRPALSSTSSSRFPFHPRRSSANTSRRSGSPVRSRDGEWLRLRVGPRGGFQRRTRRHLRQVLLHSVVCRCQSYHFWRLYPQQVKHRGETELRLGGSFDH</sequence>
<reference evidence="2" key="2">
    <citation type="submission" date="2019-07" db="EMBL/GenBank/DDBJ databases">
        <authorList>
            <person name="Seetharam A."/>
            <person name="Woodhouse M."/>
            <person name="Cannon E."/>
        </authorList>
    </citation>
    <scope>NUCLEOTIDE SEQUENCE [LARGE SCALE GENOMIC DNA]</scope>
    <source>
        <strain evidence="2">cv. B73</strain>
    </source>
</reference>
<evidence type="ECO:0000256" key="1">
    <source>
        <dbReference type="SAM" id="MobiDB-lite"/>
    </source>
</evidence>